<evidence type="ECO:0000259" key="1">
    <source>
        <dbReference type="Pfam" id="PF08241"/>
    </source>
</evidence>
<keyword evidence="2" id="KW-0830">Ubiquinone</keyword>
<proteinExistence type="predicted"/>
<name>A0ABS4FIY1_9BACL</name>
<comment type="caution">
    <text evidence="2">The sequence shown here is derived from an EMBL/GenBank/DDBJ whole genome shotgun (WGS) entry which is preliminary data.</text>
</comment>
<keyword evidence="3" id="KW-1185">Reference proteome</keyword>
<protein>
    <submittedName>
        <fullName evidence="2">Ubiquinone/menaquinone biosynthesis C-methylase UbiE</fullName>
    </submittedName>
</protein>
<dbReference type="SUPFAM" id="SSF53335">
    <property type="entry name" value="S-adenosyl-L-methionine-dependent methyltransferases"/>
    <property type="match status" value="1"/>
</dbReference>
<dbReference type="CDD" id="cd02440">
    <property type="entry name" value="AdoMet_MTases"/>
    <property type="match status" value="1"/>
</dbReference>
<dbReference type="Gene3D" id="3.40.50.150">
    <property type="entry name" value="Vaccinia Virus protein VP39"/>
    <property type="match status" value="1"/>
</dbReference>
<dbReference type="Pfam" id="PF08241">
    <property type="entry name" value="Methyltransf_11"/>
    <property type="match status" value="1"/>
</dbReference>
<organism evidence="2 3">
    <name type="scientific">Paenibacillus lactis</name>
    <dbReference type="NCBI Taxonomy" id="228574"/>
    <lineage>
        <taxon>Bacteria</taxon>
        <taxon>Bacillati</taxon>
        <taxon>Bacillota</taxon>
        <taxon>Bacilli</taxon>
        <taxon>Bacillales</taxon>
        <taxon>Paenibacillaceae</taxon>
        <taxon>Paenibacillus</taxon>
    </lineage>
</organism>
<evidence type="ECO:0000313" key="2">
    <source>
        <dbReference type="EMBL" id="MBP1896150.1"/>
    </source>
</evidence>
<dbReference type="InterPro" id="IPR029063">
    <property type="entry name" value="SAM-dependent_MTases_sf"/>
</dbReference>
<dbReference type="Proteomes" id="UP000706926">
    <property type="component" value="Unassembled WGS sequence"/>
</dbReference>
<evidence type="ECO:0000313" key="3">
    <source>
        <dbReference type="Proteomes" id="UP000706926"/>
    </source>
</evidence>
<dbReference type="PANTHER" id="PTHR43591:SF24">
    <property type="entry name" value="2-METHOXY-6-POLYPRENYL-1,4-BENZOQUINOL METHYLASE, MITOCHONDRIAL"/>
    <property type="match status" value="1"/>
</dbReference>
<accession>A0ABS4FIY1</accession>
<sequence length="197" mass="22247">MMETKGETMMKESFDPTLIDRLESPERKWELPAAVLLEKLQVNGEVDLLDIGAGTGYFSIPAASMTAGTVFAVDLEPAMLEFMEKRAAEEGLTNVRVVKGQVEQLPFEDEAVDRIIASLILHITDELEASVREIARVLRPGGRCLCLEWQEDPMEQRVPRPNRVDPQVMQNLLEQAGLRVEGLEYPTERHYLILARK</sequence>
<dbReference type="RefSeq" id="WP_244152767.1">
    <property type="nucleotide sequence ID" value="NZ_BOSA01000022.1"/>
</dbReference>
<dbReference type="InterPro" id="IPR013216">
    <property type="entry name" value="Methyltransf_11"/>
</dbReference>
<gene>
    <name evidence="2" type="ORF">J2Z18_005264</name>
</gene>
<reference evidence="2 3" key="1">
    <citation type="submission" date="2021-03" db="EMBL/GenBank/DDBJ databases">
        <title>Genomic Encyclopedia of Type Strains, Phase IV (KMG-IV): sequencing the most valuable type-strain genomes for metagenomic binning, comparative biology and taxonomic classification.</title>
        <authorList>
            <person name="Goeker M."/>
        </authorList>
    </citation>
    <scope>NUCLEOTIDE SEQUENCE [LARGE SCALE GENOMIC DNA]</scope>
    <source>
        <strain evidence="2 3">DSM 15596</strain>
    </source>
</reference>
<dbReference type="EMBL" id="JAGGKI010000020">
    <property type="protein sequence ID" value="MBP1896150.1"/>
    <property type="molecule type" value="Genomic_DNA"/>
</dbReference>
<dbReference type="GeneID" id="95407137"/>
<feature type="domain" description="Methyltransferase type 11" evidence="1">
    <location>
        <begin position="49"/>
        <end position="146"/>
    </location>
</feature>
<dbReference type="PANTHER" id="PTHR43591">
    <property type="entry name" value="METHYLTRANSFERASE"/>
    <property type="match status" value="1"/>
</dbReference>